<evidence type="ECO:0000259" key="14">
    <source>
        <dbReference type="PROSITE" id="PS51217"/>
    </source>
</evidence>
<dbReference type="PANTHER" id="PTHR11070">
    <property type="entry name" value="UVRD / RECB / PCRA DNA HELICASE FAMILY MEMBER"/>
    <property type="match status" value="1"/>
</dbReference>
<dbReference type="Gene3D" id="1.10.10.160">
    <property type="match status" value="1"/>
</dbReference>
<dbReference type="InterPro" id="IPR000212">
    <property type="entry name" value="DNA_helicase_UvrD/REP"/>
</dbReference>
<evidence type="ECO:0000256" key="4">
    <source>
        <dbReference type="ARBA" id="ARBA00022801"/>
    </source>
</evidence>
<proteinExistence type="inferred from homology"/>
<dbReference type="PROSITE" id="PS51198">
    <property type="entry name" value="UVRD_HELICASE_ATP_BIND"/>
    <property type="match status" value="1"/>
</dbReference>
<gene>
    <name evidence="11" type="primary">rep</name>
    <name evidence="15" type="ORF">DHf2319_12490</name>
</gene>
<keyword evidence="16" id="KW-1185">Reference proteome</keyword>
<evidence type="ECO:0000313" key="16">
    <source>
        <dbReference type="Proteomes" id="UP000831607"/>
    </source>
</evidence>
<name>A0ABY4ANF8_9BURK</name>
<dbReference type="InterPro" id="IPR014017">
    <property type="entry name" value="DNA_helicase_UvrD-like_C"/>
</dbReference>
<reference evidence="15 16" key="1">
    <citation type="submission" date="2020-11" db="EMBL/GenBank/DDBJ databases">
        <title>Algicoccus daihaiensis sp.nov., isolated from Daihai Lake in Inner Mongolia.</title>
        <authorList>
            <person name="Kai J."/>
        </authorList>
    </citation>
    <scope>NUCLEOTIDE SEQUENCE [LARGE SCALE GENOMIC DNA]</scope>
    <source>
        <strain evidence="16">f23</strain>
    </source>
</reference>
<evidence type="ECO:0000256" key="3">
    <source>
        <dbReference type="ARBA" id="ARBA00022741"/>
    </source>
</evidence>
<dbReference type="EMBL" id="CP063982">
    <property type="protein sequence ID" value="UOD51699.1"/>
    <property type="molecule type" value="Genomic_DNA"/>
</dbReference>
<feature type="domain" description="UvrD-like helicase ATP-binding" evidence="13">
    <location>
        <begin position="1"/>
        <end position="275"/>
    </location>
</feature>
<dbReference type="Proteomes" id="UP000831607">
    <property type="component" value="Chromosome"/>
</dbReference>
<keyword evidence="4 11" id="KW-0378">Hydrolase</keyword>
<comment type="subunit">
    <text evidence="11">Homodimer.</text>
</comment>
<evidence type="ECO:0000259" key="13">
    <source>
        <dbReference type="PROSITE" id="PS51198"/>
    </source>
</evidence>
<evidence type="ECO:0000256" key="1">
    <source>
        <dbReference type="ARBA" id="ARBA00009922"/>
    </source>
</evidence>
<organism evidence="15 16">
    <name type="scientific">Orrella daihaiensis</name>
    <dbReference type="NCBI Taxonomy" id="2782176"/>
    <lineage>
        <taxon>Bacteria</taxon>
        <taxon>Pseudomonadati</taxon>
        <taxon>Pseudomonadota</taxon>
        <taxon>Betaproteobacteria</taxon>
        <taxon>Burkholderiales</taxon>
        <taxon>Alcaligenaceae</taxon>
        <taxon>Orrella</taxon>
    </lineage>
</organism>
<dbReference type="InterPro" id="IPR005752">
    <property type="entry name" value="Helicase_Rep"/>
</dbReference>
<evidence type="ECO:0000256" key="2">
    <source>
        <dbReference type="ARBA" id="ARBA00022705"/>
    </source>
</evidence>
<accession>A0ABY4ANF8</accession>
<dbReference type="InterPro" id="IPR013986">
    <property type="entry name" value="DExx_box_DNA_helicase_dom_sf"/>
</dbReference>
<dbReference type="CDD" id="cd17932">
    <property type="entry name" value="DEXQc_UvrD"/>
    <property type="match status" value="1"/>
</dbReference>
<dbReference type="Gene3D" id="1.10.486.10">
    <property type="entry name" value="PCRA, domain 4"/>
    <property type="match status" value="1"/>
</dbReference>
<feature type="binding site" evidence="11">
    <location>
        <position position="273"/>
    </location>
    <ligand>
        <name>ATP</name>
        <dbReference type="ChEBI" id="CHEBI:30616"/>
    </ligand>
</feature>
<sequence>MNPAQQQAVRYLDGPSLVLAGAGSGKTRVITSKISYLVGQCGYEPKSVFAVTFTNKAASEMRERLIKMLGAERVLELNISTFHSLGVRMLREESKAAGLKTGFSVMDAQDCFGLIQSLVASTDKARLKAIQQQISLWKNALLDPDAATHSAQNAMMMDAARVYHSYQTSLRAYQAVDFDDLIMLPCQLLADNEDVREKWQNRIRHLLIDEYQDTNACQYELMRHLTGVRAMFTAVGDDDQAIYGWRGATMQNLARLQDDYPVLKLIKLEQNYRSTQTILAAANHLITRNPKLFPKQLWSDLGTGEAISVSRMDGELEQAQAVAIRLSAARTEKRATWKDFAVLYRSNQQARAMEQALRDLRIPYTVSGGQSFFDKAEVRDILAYLRLVANEQDDPAFIRAATTPRRGIGQATLQALGEYAAKRHISMFAAACEQGAQAAINPKQLQALQTFVGFLQRYAMRASQPASREHVATLLDELMAAINYEHYLYDVSSDDRAARMRWQTVLELLDWLKSRATESNWSLSELVQHVALITMLERQGEQSPDAVTLSTLHAAKGLEFPHVYLIGVEEGLLPHLGRESDEDSLAGGPERIEEERRLMYVGITRAQRSLHLTWCARRRRGGQDQACEISRFVAEMGLEQQPAVADPGASLTPKGRLDMLKAMLLKPGAS</sequence>
<feature type="domain" description="UvrD-like helicase C-terminal" evidence="14">
    <location>
        <begin position="276"/>
        <end position="557"/>
    </location>
</feature>
<keyword evidence="2 11" id="KW-0235">DNA replication</keyword>
<comment type="function">
    <text evidence="11">Rep helicase is a single-stranded DNA-dependent ATPase involved in DNA replication; it can initiate unwinding at a nick in the DNA. It binds to the single-stranded DNA and acts in a progressive fashion along the DNA in the 3' to 5' direction.</text>
</comment>
<dbReference type="InterPro" id="IPR027417">
    <property type="entry name" value="P-loop_NTPase"/>
</dbReference>
<protein>
    <recommendedName>
        <fullName evidence="11">ATP-dependent DNA helicase Rep</fullName>
        <ecNumber evidence="11">5.6.2.4</ecNumber>
    </recommendedName>
    <alternativeName>
        <fullName evidence="11">DNA 3'-5' helicase Rep</fullName>
    </alternativeName>
</protein>
<dbReference type="SUPFAM" id="SSF52540">
    <property type="entry name" value="P-loop containing nucleoside triphosphate hydrolases"/>
    <property type="match status" value="1"/>
</dbReference>
<comment type="catalytic activity">
    <reaction evidence="9 11">
        <text>Couples ATP hydrolysis with the unwinding of duplex DNA by translocating in the 3'-5' direction.</text>
        <dbReference type="EC" id="5.6.2.4"/>
    </reaction>
</comment>
<evidence type="ECO:0000256" key="11">
    <source>
        <dbReference type="HAMAP-Rule" id="MF_01920"/>
    </source>
</evidence>
<dbReference type="CDD" id="cd18807">
    <property type="entry name" value="SF1_C_UvrD"/>
    <property type="match status" value="1"/>
</dbReference>
<dbReference type="PROSITE" id="PS51217">
    <property type="entry name" value="UVRD_HELICASE_CTER"/>
    <property type="match status" value="1"/>
</dbReference>
<evidence type="ECO:0000256" key="6">
    <source>
        <dbReference type="ARBA" id="ARBA00022840"/>
    </source>
</evidence>
<dbReference type="PANTHER" id="PTHR11070:SF64">
    <property type="entry name" value="ATP-DEPENDENT DNA HELICASE REP"/>
    <property type="match status" value="1"/>
</dbReference>
<keyword evidence="3 11" id="KW-0547">Nucleotide-binding</keyword>
<evidence type="ECO:0000313" key="15">
    <source>
        <dbReference type="EMBL" id="UOD51699.1"/>
    </source>
</evidence>
<dbReference type="EC" id="5.6.2.4" evidence="11"/>
<evidence type="ECO:0000256" key="9">
    <source>
        <dbReference type="ARBA" id="ARBA00034617"/>
    </source>
</evidence>
<keyword evidence="6 11" id="KW-0067">ATP-binding</keyword>
<dbReference type="Pfam" id="PF13361">
    <property type="entry name" value="UvrD_C"/>
    <property type="match status" value="1"/>
</dbReference>
<comment type="similarity">
    <text evidence="1 11">Belongs to the helicase family. UvrD subfamily.</text>
</comment>
<evidence type="ECO:0000256" key="7">
    <source>
        <dbReference type="ARBA" id="ARBA00023125"/>
    </source>
</evidence>
<evidence type="ECO:0000256" key="12">
    <source>
        <dbReference type="PROSITE-ProRule" id="PRU00560"/>
    </source>
</evidence>
<dbReference type="HAMAP" id="MF_01920">
    <property type="entry name" value="Helicase_Rep"/>
    <property type="match status" value="1"/>
</dbReference>
<evidence type="ECO:0000256" key="8">
    <source>
        <dbReference type="ARBA" id="ARBA00023235"/>
    </source>
</evidence>
<keyword evidence="8 11" id="KW-0413">Isomerase</keyword>
<comment type="catalytic activity">
    <reaction evidence="10 11">
        <text>ATP + H2O = ADP + phosphate + H(+)</text>
        <dbReference type="Rhea" id="RHEA:13065"/>
        <dbReference type="ChEBI" id="CHEBI:15377"/>
        <dbReference type="ChEBI" id="CHEBI:15378"/>
        <dbReference type="ChEBI" id="CHEBI:30616"/>
        <dbReference type="ChEBI" id="CHEBI:43474"/>
        <dbReference type="ChEBI" id="CHEBI:456216"/>
        <dbReference type="EC" id="5.6.2.4"/>
    </reaction>
</comment>
<evidence type="ECO:0000256" key="5">
    <source>
        <dbReference type="ARBA" id="ARBA00022806"/>
    </source>
</evidence>
<dbReference type="Pfam" id="PF00580">
    <property type="entry name" value="UvrD-helicase"/>
    <property type="match status" value="1"/>
</dbReference>
<dbReference type="Gene3D" id="3.40.50.300">
    <property type="entry name" value="P-loop containing nucleotide triphosphate hydrolases"/>
    <property type="match status" value="2"/>
</dbReference>
<feature type="binding site" evidence="12">
    <location>
        <begin position="20"/>
        <end position="27"/>
    </location>
    <ligand>
        <name>ATP</name>
        <dbReference type="ChEBI" id="CHEBI:30616"/>
    </ligand>
</feature>
<dbReference type="InterPro" id="IPR014016">
    <property type="entry name" value="UvrD-like_ATP-bd"/>
</dbReference>
<evidence type="ECO:0000256" key="10">
    <source>
        <dbReference type="ARBA" id="ARBA00048988"/>
    </source>
</evidence>
<keyword evidence="7 11" id="KW-0238">DNA-binding</keyword>
<keyword evidence="5 11" id="KW-0347">Helicase</keyword>